<protein>
    <submittedName>
        <fullName evidence="1">Uncharacterized protein</fullName>
    </submittedName>
</protein>
<gene>
    <name evidence="1" type="ORF">SDC9_156008</name>
</gene>
<dbReference type="Gene3D" id="3.30.450.40">
    <property type="match status" value="1"/>
</dbReference>
<evidence type="ECO:0000313" key="1">
    <source>
        <dbReference type="EMBL" id="MPN08723.1"/>
    </source>
</evidence>
<comment type="caution">
    <text evidence="1">The sequence shown here is derived from an EMBL/GenBank/DDBJ whole genome shotgun (WGS) entry which is preliminary data.</text>
</comment>
<sequence>MKNRDKVLFSGANGDILIPVLFEEGKMINYTAQTIVPIIAEGDAIGAVMLLSKENGVKMSLPELKVLEIAAGFMGKQMEQ</sequence>
<reference evidence="1" key="1">
    <citation type="submission" date="2019-08" db="EMBL/GenBank/DDBJ databases">
        <authorList>
            <person name="Kucharzyk K."/>
            <person name="Murdoch R.W."/>
            <person name="Higgins S."/>
            <person name="Loffler F."/>
        </authorList>
    </citation>
    <scope>NUCLEOTIDE SEQUENCE</scope>
</reference>
<name>A0A645F8B3_9ZZZZ</name>
<dbReference type="Pfam" id="PF15714">
    <property type="entry name" value="SpoVT_C"/>
    <property type="match status" value="1"/>
</dbReference>
<dbReference type="InterPro" id="IPR029016">
    <property type="entry name" value="GAF-like_dom_sf"/>
</dbReference>
<proteinExistence type="predicted"/>
<accession>A0A645F8B3</accession>
<organism evidence="1">
    <name type="scientific">bioreactor metagenome</name>
    <dbReference type="NCBI Taxonomy" id="1076179"/>
    <lineage>
        <taxon>unclassified sequences</taxon>
        <taxon>metagenomes</taxon>
        <taxon>ecological metagenomes</taxon>
    </lineage>
</organism>
<dbReference type="EMBL" id="VSSQ01054810">
    <property type="protein sequence ID" value="MPN08723.1"/>
    <property type="molecule type" value="Genomic_DNA"/>
</dbReference>
<dbReference type="AlphaFoldDB" id="A0A645F8B3"/>